<sequence>MTSPPWCYFGAVSCQGLEFQCLVSILFWAASFWGVRIQVSRPLYPGILDRNHNDVGNPMQQMALDIPQESHPAMPAYSCRSIDFGPHTTLGRNHSEESGLTVDENTESLGWRGVPSGSTRELNLRRREEKILSWICERELKWSDPDLEMAKLSKSHYHNVRPHTASTLPAMANEKRGLMAASVSVLEALGKNDPGAMETDSTLLQAFEEGFSPTKGNSTRIWDWDWDRFYVRGPNVTRILAGRSN</sequence>
<organism evidence="2 3">
    <name type="scientific">Coprinellus micaceus</name>
    <name type="common">Glistening ink-cap mushroom</name>
    <name type="synonym">Coprinus micaceus</name>
    <dbReference type="NCBI Taxonomy" id="71717"/>
    <lineage>
        <taxon>Eukaryota</taxon>
        <taxon>Fungi</taxon>
        <taxon>Dikarya</taxon>
        <taxon>Basidiomycota</taxon>
        <taxon>Agaricomycotina</taxon>
        <taxon>Agaricomycetes</taxon>
        <taxon>Agaricomycetidae</taxon>
        <taxon>Agaricales</taxon>
        <taxon>Agaricineae</taxon>
        <taxon>Psathyrellaceae</taxon>
        <taxon>Coprinellus</taxon>
    </lineage>
</organism>
<gene>
    <name evidence="2" type="ORF">FA13DRAFT_1769554</name>
</gene>
<dbReference type="EMBL" id="QPFP01000001">
    <property type="protein sequence ID" value="TEB39818.1"/>
    <property type="molecule type" value="Genomic_DNA"/>
</dbReference>
<feature type="region of interest" description="Disordered" evidence="1">
    <location>
        <begin position="88"/>
        <end position="120"/>
    </location>
</feature>
<evidence type="ECO:0000313" key="3">
    <source>
        <dbReference type="Proteomes" id="UP000298030"/>
    </source>
</evidence>
<dbReference type="Proteomes" id="UP000298030">
    <property type="component" value="Unassembled WGS sequence"/>
</dbReference>
<evidence type="ECO:0000313" key="2">
    <source>
        <dbReference type="EMBL" id="TEB39818.1"/>
    </source>
</evidence>
<comment type="caution">
    <text evidence="2">The sequence shown here is derived from an EMBL/GenBank/DDBJ whole genome shotgun (WGS) entry which is preliminary data.</text>
</comment>
<keyword evidence="3" id="KW-1185">Reference proteome</keyword>
<name>A0A4Y7U192_COPMI</name>
<proteinExistence type="predicted"/>
<accession>A0A4Y7U192</accession>
<protein>
    <submittedName>
        <fullName evidence="2">Uncharacterized protein</fullName>
    </submittedName>
</protein>
<reference evidence="2 3" key="1">
    <citation type="journal article" date="2019" name="Nat. Ecol. Evol.">
        <title>Megaphylogeny resolves global patterns of mushroom evolution.</title>
        <authorList>
            <person name="Varga T."/>
            <person name="Krizsan K."/>
            <person name="Foldi C."/>
            <person name="Dima B."/>
            <person name="Sanchez-Garcia M."/>
            <person name="Sanchez-Ramirez S."/>
            <person name="Szollosi G.J."/>
            <person name="Szarkandi J.G."/>
            <person name="Papp V."/>
            <person name="Albert L."/>
            <person name="Andreopoulos W."/>
            <person name="Angelini C."/>
            <person name="Antonin V."/>
            <person name="Barry K.W."/>
            <person name="Bougher N.L."/>
            <person name="Buchanan P."/>
            <person name="Buyck B."/>
            <person name="Bense V."/>
            <person name="Catcheside P."/>
            <person name="Chovatia M."/>
            <person name="Cooper J."/>
            <person name="Damon W."/>
            <person name="Desjardin D."/>
            <person name="Finy P."/>
            <person name="Geml J."/>
            <person name="Haridas S."/>
            <person name="Hughes K."/>
            <person name="Justo A."/>
            <person name="Karasinski D."/>
            <person name="Kautmanova I."/>
            <person name="Kiss B."/>
            <person name="Kocsube S."/>
            <person name="Kotiranta H."/>
            <person name="LaButti K.M."/>
            <person name="Lechner B.E."/>
            <person name="Liimatainen K."/>
            <person name="Lipzen A."/>
            <person name="Lukacs Z."/>
            <person name="Mihaltcheva S."/>
            <person name="Morgado L.N."/>
            <person name="Niskanen T."/>
            <person name="Noordeloos M.E."/>
            <person name="Ohm R.A."/>
            <person name="Ortiz-Santana B."/>
            <person name="Ovrebo C."/>
            <person name="Racz N."/>
            <person name="Riley R."/>
            <person name="Savchenko A."/>
            <person name="Shiryaev A."/>
            <person name="Soop K."/>
            <person name="Spirin V."/>
            <person name="Szebenyi C."/>
            <person name="Tomsovsky M."/>
            <person name="Tulloss R.E."/>
            <person name="Uehling J."/>
            <person name="Grigoriev I.V."/>
            <person name="Vagvolgyi C."/>
            <person name="Papp T."/>
            <person name="Martin F.M."/>
            <person name="Miettinen O."/>
            <person name="Hibbett D.S."/>
            <person name="Nagy L.G."/>
        </authorList>
    </citation>
    <scope>NUCLEOTIDE SEQUENCE [LARGE SCALE GENOMIC DNA]</scope>
    <source>
        <strain evidence="2 3">FP101781</strain>
    </source>
</reference>
<dbReference type="AlphaFoldDB" id="A0A4Y7U192"/>
<evidence type="ECO:0000256" key="1">
    <source>
        <dbReference type="SAM" id="MobiDB-lite"/>
    </source>
</evidence>